<dbReference type="EMBL" id="AP021889">
    <property type="protein sequence ID" value="BBP46274.1"/>
    <property type="molecule type" value="Genomic_DNA"/>
</dbReference>
<feature type="compositionally biased region" description="Polar residues" evidence="17">
    <location>
        <begin position="896"/>
        <end position="907"/>
    </location>
</feature>
<evidence type="ECO:0000259" key="18">
    <source>
        <dbReference type="PROSITE" id="PS50126"/>
    </source>
</evidence>
<feature type="compositionally biased region" description="Basic residues" evidence="17">
    <location>
        <begin position="656"/>
        <end position="668"/>
    </location>
</feature>
<dbReference type="Pfam" id="PF00575">
    <property type="entry name" value="S1"/>
    <property type="match status" value="1"/>
</dbReference>
<dbReference type="RefSeq" id="WP_173272730.1">
    <property type="nucleotide sequence ID" value="NZ_AP021889.1"/>
</dbReference>
<evidence type="ECO:0000313" key="20">
    <source>
        <dbReference type="Proteomes" id="UP000501726"/>
    </source>
</evidence>
<dbReference type="GO" id="GO:0008995">
    <property type="term" value="F:ribonuclease E activity"/>
    <property type="evidence" value="ECO:0007669"/>
    <property type="project" value="UniProtKB-EC"/>
</dbReference>
<dbReference type="Proteomes" id="UP000501726">
    <property type="component" value="Chromosome"/>
</dbReference>
<dbReference type="GO" id="GO:0000287">
    <property type="term" value="F:magnesium ion binding"/>
    <property type="evidence" value="ECO:0007669"/>
    <property type="project" value="UniProtKB-UniRule"/>
</dbReference>
<feature type="region of interest" description="Disordered" evidence="17">
    <location>
        <begin position="892"/>
        <end position="937"/>
    </location>
</feature>
<feature type="domain" description="S1 motif" evidence="18">
    <location>
        <begin position="39"/>
        <end position="119"/>
    </location>
</feature>
<gene>
    <name evidence="16 19" type="primary">rne</name>
    <name evidence="19" type="ORF">THMIRHAS_16470</name>
</gene>
<comment type="similarity">
    <text evidence="1">Belongs to the RNase E/G family. RNase G subfamily.</text>
</comment>
<keyword evidence="14 16" id="KW-0694">RNA-binding</keyword>
<dbReference type="Pfam" id="PF20833">
    <property type="entry name" value="RNase_E_G_Thio"/>
    <property type="match status" value="1"/>
</dbReference>
<comment type="subunit">
    <text evidence="16">Component of the RNA degradosome, which is a multiprotein complex involved in RNA processing and mRNA degradation. Within the RNA degradosome, RNase E assembles into a homotetramer formed by a dimer of dimers.</text>
</comment>
<dbReference type="GO" id="GO:0005737">
    <property type="term" value="C:cytoplasm"/>
    <property type="evidence" value="ECO:0007669"/>
    <property type="project" value="UniProtKB-SubCell"/>
</dbReference>
<dbReference type="InterPro" id="IPR012340">
    <property type="entry name" value="NA-bd_OB-fold"/>
</dbReference>
<evidence type="ECO:0000256" key="9">
    <source>
        <dbReference type="ARBA" id="ARBA00022730"/>
    </source>
</evidence>
<dbReference type="GO" id="GO:0019843">
    <property type="term" value="F:rRNA binding"/>
    <property type="evidence" value="ECO:0007669"/>
    <property type="project" value="UniProtKB-KW"/>
</dbReference>
<feature type="compositionally biased region" description="Polar residues" evidence="17">
    <location>
        <begin position="620"/>
        <end position="652"/>
    </location>
</feature>
<evidence type="ECO:0000256" key="12">
    <source>
        <dbReference type="ARBA" id="ARBA00022833"/>
    </source>
</evidence>
<evidence type="ECO:0000256" key="17">
    <source>
        <dbReference type="SAM" id="MobiDB-lite"/>
    </source>
</evidence>
<feature type="compositionally biased region" description="Basic and acidic residues" evidence="17">
    <location>
        <begin position="569"/>
        <end position="578"/>
    </location>
</feature>
<dbReference type="GO" id="GO:0008033">
    <property type="term" value="P:tRNA processing"/>
    <property type="evidence" value="ECO:0007669"/>
    <property type="project" value="UniProtKB-UniRule"/>
</dbReference>
<feature type="region of interest" description="Disordered" evidence="17">
    <location>
        <begin position="706"/>
        <end position="759"/>
    </location>
</feature>
<keyword evidence="4 16" id="KW-0997">Cell inner membrane</keyword>
<accession>A0A6F8PW95</accession>
<dbReference type="Pfam" id="PF10150">
    <property type="entry name" value="RNase_E_G"/>
    <property type="match status" value="1"/>
</dbReference>
<keyword evidence="2 16" id="KW-1003">Cell membrane</keyword>
<dbReference type="PROSITE" id="PS50126">
    <property type="entry name" value="S1"/>
    <property type="match status" value="1"/>
</dbReference>
<dbReference type="Gene3D" id="3.40.1260.20">
    <property type="entry name" value="Ribonuclease E, catalytic domain"/>
    <property type="match status" value="1"/>
</dbReference>
<evidence type="ECO:0000256" key="8">
    <source>
        <dbReference type="ARBA" id="ARBA00022723"/>
    </source>
</evidence>
<keyword evidence="10 16" id="KW-0255">Endonuclease</keyword>
<evidence type="ECO:0000256" key="3">
    <source>
        <dbReference type="ARBA" id="ARBA00022490"/>
    </source>
</evidence>
<dbReference type="InterPro" id="IPR048583">
    <property type="entry name" value="RNase_E_G_thioredoxin-like"/>
</dbReference>
<dbReference type="PANTHER" id="PTHR30001:SF1">
    <property type="entry name" value="RIBONUCLEASE E_G-LIKE PROTEIN, CHLOROPLASTIC"/>
    <property type="match status" value="1"/>
</dbReference>
<keyword evidence="7 16" id="KW-0540">Nuclease</keyword>
<name>A0A6F8PW95_9GAMM</name>
<keyword evidence="11 16" id="KW-0378">Hydrolase</keyword>
<evidence type="ECO:0000256" key="6">
    <source>
        <dbReference type="ARBA" id="ARBA00022694"/>
    </source>
</evidence>
<feature type="region of interest" description="Disordered" evidence="17">
    <location>
        <begin position="516"/>
        <end position="685"/>
    </location>
</feature>
<reference evidence="20" key="1">
    <citation type="submission" date="2019-11" db="EMBL/GenBank/DDBJ databases">
        <title>Isolation and characterization of two novel species in the genus Thiomicrorhabdus.</title>
        <authorList>
            <person name="Mochizuki J."/>
            <person name="Kojima H."/>
            <person name="Fukui M."/>
        </authorList>
    </citation>
    <scope>NUCLEOTIDE SEQUENCE [LARGE SCALE GENOMIC DNA]</scope>
    <source>
        <strain evidence="20">aks77</strain>
    </source>
</reference>
<evidence type="ECO:0000256" key="13">
    <source>
        <dbReference type="ARBA" id="ARBA00022842"/>
    </source>
</evidence>
<comment type="cofactor">
    <cofactor evidence="16">
        <name>Zn(2+)</name>
        <dbReference type="ChEBI" id="CHEBI:29105"/>
    </cofactor>
    <text evidence="16">Binds 2 Zn(2+) ions per homotetramer.</text>
</comment>
<feature type="binding site" evidence="16">
    <location>
        <position position="403"/>
    </location>
    <ligand>
        <name>Zn(2+)</name>
        <dbReference type="ChEBI" id="CHEBI:29105"/>
        <note>ligand shared between dimeric partners</note>
    </ligand>
</feature>
<comment type="similarity">
    <text evidence="16">Belongs to the RNase E/G family. RNase E subfamily.</text>
</comment>
<evidence type="ECO:0000256" key="5">
    <source>
        <dbReference type="ARBA" id="ARBA00022552"/>
    </source>
</evidence>
<feature type="compositionally biased region" description="Basic residues" evidence="17">
    <location>
        <begin position="720"/>
        <end position="729"/>
    </location>
</feature>
<evidence type="ECO:0000256" key="7">
    <source>
        <dbReference type="ARBA" id="ARBA00022722"/>
    </source>
</evidence>
<dbReference type="GO" id="GO:0008270">
    <property type="term" value="F:zinc ion binding"/>
    <property type="evidence" value="ECO:0007669"/>
    <property type="project" value="UniProtKB-UniRule"/>
</dbReference>
<evidence type="ECO:0000256" key="4">
    <source>
        <dbReference type="ARBA" id="ARBA00022519"/>
    </source>
</evidence>
<dbReference type="AlphaFoldDB" id="A0A6F8PW95"/>
<keyword evidence="13 16" id="KW-0460">Magnesium</keyword>
<dbReference type="NCBIfam" id="TIGR00757">
    <property type="entry name" value="RNaseEG"/>
    <property type="match status" value="1"/>
</dbReference>
<comment type="cofactor">
    <cofactor evidence="16">
        <name>Mg(2+)</name>
        <dbReference type="ChEBI" id="CHEBI:18420"/>
    </cofactor>
    <text evidence="16">Binds 1 Mg(2+) ion per subunit.</text>
</comment>
<keyword evidence="3 16" id="KW-0963">Cytoplasm</keyword>
<feature type="binding site" evidence="16">
    <location>
        <position position="345"/>
    </location>
    <ligand>
        <name>Mg(2+)</name>
        <dbReference type="ChEBI" id="CHEBI:18420"/>
        <note>catalytic</note>
    </ligand>
</feature>
<keyword evidence="8 16" id="KW-0479">Metal-binding</keyword>
<feature type="region of interest" description="Required for zinc-mediated homotetramerization and catalytic activity" evidence="16">
    <location>
        <begin position="403"/>
        <end position="406"/>
    </location>
</feature>
<evidence type="ECO:0000313" key="19">
    <source>
        <dbReference type="EMBL" id="BBP46274.1"/>
    </source>
</evidence>
<dbReference type="GO" id="GO:0006364">
    <property type="term" value="P:rRNA processing"/>
    <property type="evidence" value="ECO:0007669"/>
    <property type="project" value="UniProtKB-UniRule"/>
</dbReference>
<comment type="subcellular location">
    <subcellularLocation>
        <location evidence="16">Cytoplasm</location>
    </subcellularLocation>
    <subcellularLocation>
        <location evidence="16">Cell inner membrane</location>
        <topology evidence="16">Peripheral membrane protein</topology>
        <orientation evidence="16">Cytoplasmic side</orientation>
    </subcellularLocation>
</comment>
<comment type="function">
    <text evidence="16">Endoribonuclease that plays a central role in RNA processing and decay. Required for the maturation of 5S and 16S rRNAs and the majority of tRNAs. Also involved in the degradation of most mRNAs.</text>
</comment>
<dbReference type="InterPro" id="IPR004659">
    <property type="entry name" value="RNase_E/G"/>
</dbReference>
<feature type="compositionally biased region" description="Basic and acidic residues" evidence="17">
    <location>
        <begin position="516"/>
        <end position="525"/>
    </location>
</feature>
<keyword evidence="20" id="KW-1185">Reference proteome</keyword>
<dbReference type="SMART" id="SM00316">
    <property type="entry name" value="S1"/>
    <property type="match status" value="1"/>
</dbReference>
<evidence type="ECO:0000256" key="2">
    <source>
        <dbReference type="ARBA" id="ARBA00022475"/>
    </source>
</evidence>
<feature type="binding site" evidence="16">
    <location>
        <position position="406"/>
    </location>
    <ligand>
        <name>Zn(2+)</name>
        <dbReference type="ChEBI" id="CHEBI:29105"/>
        <note>ligand shared between dimeric partners</note>
    </ligand>
</feature>
<dbReference type="CDD" id="cd04453">
    <property type="entry name" value="S1_RNase_E"/>
    <property type="match status" value="1"/>
</dbReference>
<keyword evidence="12 16" id="KW-0862">Zinc</keyword>
<keyword evidence="6 16" id="KW-0819">tRNA processing</keyword>
<dbReference type="KEGG" id="tse:THMIRHAS_16470"/>
<proteinExistence type="inferred from homology"/>
<evidence type="ECO:0000256" key="10">
    <source>
        <dbReference type="ARBA" id="ARBA00022759"/>
    </source>
</evidence>
<dbReference type="InterPro" id="IPR003029">
    <property type="entry name" value="S1_domain"/>
</dbReference>
<feature type="binding site" evidence="16">
    <location>
        <position position="302"/>
    </location>
    <ligand>
        <name>Mg(2+)</name>
        <dbReference type="ChEBI" id="CHEBI:18420"/>
        <note>catalytic</note>
    </ligand>
</feature>
<dbReference type="PANTHER" id="PTHR30001">
    <property type="entry name" value="RIBONUCLEASE"/>
    <property type="match status" value="1"/>
</dbReference>
<organism evidence="19 20">
    <name type="scientific">Thiosulfatimonas sediminis</name>
    <dbReference type="NCBI Taxonomy" id="2675054"/>
    <lineage>
        <taxon>Bacteria</taxon>
        <taxon>Pseudomonadati</taxon>
        <taxon>Pseudomonadota</taxon>
        <taxon>Gammaproteobacteria</taxon>
        <taxon>Thiotrichales</taxon>
        <taxon>Piscirickettsiaceae</taxon>
        <taxon>Thiosulfatimonas</taxon>
    </lineage>
</organism>
<evidence type="ECO:0000256" key="15">
    <source>
        <dbReference type="ARBA" id="ARBA00023136"/>
    </source>
</evidence>
<dbReference type="GO" id="GO:0006402">
    <property type="term" value="P:mRNA catabolic process"/>
    <property type="evidence" value="ECO:0007669"/>
    <property type="project" value="UniProtKB-UniRule"/>
</dbReference>
<dbReference type="HAMAP" id="MF_00970">
    <property type="entry name" value="RNase_E"/>
    <property type="match status" value="1"/>
</dbReference>
<feature type="compositionally biased region" description="Basic and acidic residues" evidence="17">
    <location>
        <begin position="923"/>
        <end position="937"/>
    </location>
</feature>
<feature type="compositionally biased region" description="Basic and acidic residues" evidence="17">
    <location>
        <begin position="590"/>
        <end position="599"/>
    </location>
</feature>
<evidence type="ECO:0000256" key="14">
    <source>
        <dbReference type="ARBA" id="ARBA00022884"/>
    </source>
</evidence>
<dbReference type="EC" id="3.1.26.12" evidence="16"/>
<dbReference type="InterPro" id="IPR028878">
    <property type="entry name" value="RNase_E"/>
</dbReference>
<dbReference type="GO" id="GO:0009898">
    <property type="term" value="C:cytoplasmic side of plasma membrane"/>
    <property type="evidence" value="ECO:0007669"/>
    <property type="project" value="UniProtKB-UniRule"/>
</dbReference>
<sequence>MKRMLINATQKEEVRIALVDGQTLYDLDVETPLHQKKKANIYKGKITRIEPSLEAAFVDYGADRHGFLPFKELASEYFPDRKPDSGRVTIKDVLKEGQEIIVQVQKEERGNKGAALTTQITLAGPYVVMMPNNPKAGGISRRIEGDDRSDIRDTLRDLETPDGMGLIIRTAGVGKSTDELQWGVNYLVQLWQAITKASEERAAPFLIHQESDIVILAIRDYLRQDIGEIIIDDMETFHKARDFIQHVMPQQVYKVKPYQDTIPLFTRFQIESQIESAYQREVTLPSGGAIVIDITEALTAIDINSSRATKGGDIEETAFNTNIEAACEIARQLRLRDLGGLVVIDFIDMHSTKHQREVENKIRDAVKSDRARVQIGKISRFGLLEMSRQRLRPSIEESTQIVCPRCSGVGVIRGVSSLGLSILRLLEEESMKENTRRVTVQLPVDVATFLLNEKRNQITKIEDRHNMHVLIVPNEHLQTPQYIMERTRMNDEIEHHASYENKIEIIREAELHNVNETPQAKEEPAVKNITPSAPPPTPVEVTAQTQNGGNEAAPKPGLFTRVWRALFGKAEEPEETKPQNKSRNSRRRNTNRDGEERRPNNPRRGNSRRRNSPRDDTRDGAQTPNAQRDNSRNNANNDTVPTSDENNSTNLEDGNKRRRSRRTNRGRRNKTENGGEEQNFAQNNDEFENTADQISELEVNDNNVNEAVNDDDEQQDNGKKPRQRRRSRYNSRSQFNSRRRAPKDAENRSIHSPAPHLINADGEIIEAVTQAENTQNDTEVADATPPVSETVQAIDEFTNTTLATTAAPEQSIYEANTSSGDSQTISVEPTENASDAQRAQVELPLEPIAEPVLDVIKDADANDNASGVTPTESITESMVVDIAKETADEQIAAAEQSLNEQSETTDPVETLITPANDAVDATEAEKQDSERRETPKV</sequence>
<dbReference type="InterPro" id="IPR019307">
    <property type="entry name" value="RNA-bd_AU-1/RNase_E/G"/>
</dbReference>
<dbReference type="NCBIfam" id="NF008074">
    <property type="entry name" value="PRK10811.1"/>
    <property type="match status" value="1"/>
</dbReference>
<keyword evidence="9 16" id="KW-0699">rRNA-binding</keyword>
<keyword evidence="16" id="KW-0820">tRNA-binding</keyword>
<evidence type="ECO:0000256" key="11">
    <source>
        <dbReference type="ARBA" id="ARBA00022801"/>
    </source>
</evidence>
<comment type="catalytic activity">
    <reaction evidence="16">
        <text>Endonucleolytic cleavage of single-stranded RNA in A- and U-rich regions.</text>
        <dbReference type="EC" id="3.1.26.12"/>
    </reaction>
</comment>
<evidence type="ECO:0000256" key="16">
    <source>
        <dbReference type="HAMAP-Rule" id="MF_00970"/>
    </source>
</evidence>
<dbReference type="GO" id="GO:0000049">
    <property type="term" value="F:tRNA binding"/>
    <property type="evidence" value="ECO:0007669"/>
    <property type="project" value="UniProtKB-KW"/>
</dbReference>
<evidence type="ECO:0000256" key="1">
    <source>
        <dbReference type="ARBA" id="ARBA00005663"/>
    </source>
</evidence>
<dbReference type="Gene3D" id="2.40.50.140">
    <property type="entry name" value="Nucleic acid-binding proteins"/>
    <property type="match status" value="1"/>
</dbReference>
<keyword evidence="15 16" id="KW-0472">Membrane</keyword>
<dbReference type="FunFam" id="2.40.50.140:FF:000040">
    <property type="entry name" value="Ribonuclease E"/>
    <property type="match status" value="1"/>
</dbReference>
<keyword evidence="5 16" id="KW-0698">rRNA processing</keyword>
<protein>
    <recommendedName>
        <fullName evidence="16">Ribonuclease E</fullName>
        <shortName evidence="16">RNase E</shortName>
        <ecNumber evidence="16">3.1.26.12</ecNumber>
    </recommendedName>
</protein>
<dbReference type="SUPFAM" id="SSF50249">
    <property type="entry name" value="Nucleic acid-binding proteins"/>
    <property type="match status" value="1"/>
</dbReference>
<feature type="region of interest" description="Disordered" evidence="17">
    <location>
        <begin position="816"/>
        <end position="837"/>
    </location>
</feature>